<name>A0ABX9AV24_9ENTR</name>
<evidence type="ECO:0000313" key="1">
    <source>
        <dbReference type="EMBL" id="QZN97851.1"/>
    </source>
</evidence>
<keyword evidence="2" id="KW-1185">Reference proteome</keyword>
<protein>
    <recommendedName>
        <fullName evidence="3">Lipoprotein</fullName>
    </recommendedName>
</protein>
<accession>A0ABX9AV24</accession>
<dbReference type="PROSITE" id="PS51257">
    <property type="entry name" value="PROKAR_LIPOPROTEIN"/>
    <property type="match status" value="1"/>
</dbReference>
<dbReference type="Proteomes" id="UP000825886">
    <property type="component" value="Chromosome"/>
</dbReference>
<organism evidence="1 2">
    <name type="scientific">Symbiopectobacterium purcellii</name>
    <dbReference type="NCBI Taxonomy" id="2871826"/>
    <lineage>
        <taxon>Bacteria</taxon>
        <taxon>Pseudomonadati</taxon>
        <taxon>Pseudomonadota</taxon>
        <taxon>Gammaproteobacteria</taxon>
        <taxon>Enterobacterales</taxon>
        <taxon>Enterobacteriaceae</taxon>
    </lineage>
</organism>
<dbReference type="EMBL" id="CP081864">
    <property type="protein sequence ID" value="QZN97851.1"/>
    <property type="molecule type" value="Genomic_DNA"/>
</dbReference>
<reference evidence="1 2" key="1">
    <citation type="submission" date="2021-08" db="EMBL/GenBank/DDBJ databases">
        <title>Culture and genomic analysis of Symbiopectobacterium purcellii sp. nov. gen. nov., isolated from the leafhopper Empoasca decipiens.</title>
        <authorList>
            <person name="Nadal-Jimenez P."/>
            <person name="Siozios S."/>
            <person name="Halliday N."/>
            <person name="Camara M."/>
            <person name="Hurst G.D.D."/>
        </authorList>
    </citation>
    <scope>NUCLEOTIDE SEQUENCE [LARGE SCALE GENOMIC DNA]</scope>
    <source>
        <strain evidence="1 2">SyEd1</strain>
    </source>
</reference>
<gene>
    <name evidence="1" type="ORF">K6K13_11435</name>
</gene>
<evidence type="ECO:0000313" key="2">
    <source>
        <dbReference type="Proteomes" id="UP000825886"/>
    </source>
</evidence>
<proteinExistence type="predicted"/>
<dbReference type="RefSeq" id="WP_222160881.1">
    <property type="nucleotide sequence ID" value="NZ_CP081864.1"/>
</dbReference>
<sequence length="111" mass="12192">MNYRAVIPLYLLLLLIAGCSSPQGMNCLGEVKTLPGHPVGKTSAMIVDNTVAFSVLMPKQRIESGLLHSADSSRYVPSAVTKEGYLAKRLSGNRFCIIDPKKNEYTIYQCQ</sequence>
<evidence type="ECO:0008006" key="3">
    <source>
        <dbReference type="Google" id="ProtNLM"/>
    </source>
</evidence>